<proteinExistence type="predicted"/>
<keyword evidence="7" id="KW-1185">Reference proteome</keyword>
<protein>
    <recommendedName>
        <fullName evidence="8">C2H2-type domain-containing protein</fullName>
    </recommendedName>
</protein>
<accession>A0A067PFV6</accession>
<sequence>MPVPLKIERPLFAFRRKSSTFGVGQDYQTQVHTPLGVSWRASCMSVSMLPYQEDPFEFSLPTPVDSALHSSTPQDPSMYQISSTSYPYTTDAPYQEEEQGFCSNFACCGLVLPDMHQLLAHFEEAHVSVFNSNDLPLYTPPFPEHVGQPQSSYTLGDALRYPAPTDHQESHGHTSNVAPSSPSRPNLVISHDYPRVVEPQPTSHSATNPSYRPSAPDPGSIFTARGNPAAAGRPPTDSLPLSLPLGQQTRPVSPLVSLDPSRFSAGSTDRRGRETSLMPERNHGVSKGGSGPKSKKRERMFKCPQTGCTKSYLNPNGLKYHLEKGTCTIDPDLYLPNRGD</sequence>
<dbReference type="HOGENOM" id="CLU_088658_0_0_1"/>
<dbReference type="PANTHER" id="PTHR23057">
    <property type="entry name" value="JUXTAPOSED WITH ANOTHER ZINC FINGER PROTEIN 1"/>
    <property type="match status" value="1"/>
</dbReference>
<evidence type="ECO:0000256" key="1">
    <source>
        <dbReference type="ARBA" id="ARBA00022723"/>
    </source>
</evidence>
<dbReference type="OrthoDB" id="3269380at2759"/>
<name>A0A067PFV6_9AGAM</name>
<dbReference type="GO" id="GO:0008270">
    <property type="term" value="F:zinc ion binding"/>
    <property type="evidence" value="ECO:0007669"/>
    <property type="project" value="UniProtKB-KW"/>
</dbReference>
<keyword evidence="4" id="KW-0862">Zinc</keyword>
<dbReference type="PANTHER" id="PTHR23057:SF0">
    <property type="entry name" value="JUXTAPOSED WITH ANOTHER ZINC FINGER PROTEIN 1"/>
    <property type="match status" value="1"/>
</dbReference>
<dbReference type="InParanoid" id="A0A067PFV6"/>
<evidence type="ECO:0000256" key="4">
    <source>
        <dbReference type="ARBA" id="ARBA00022833"/>
    </source>
</evidence>
<dbReference type="STRING" id="933084.A0A067PFV6"/>
<dbReference type="AlphaFoldDB" id="A0A067PFV6"/>
<evidence type="ECO:0008006" key="8">
    <source>
        <dbReference type="Google" id="ProtNLM"/>
    </source>
</evidence>
<dbReference type="Proteomes" id="UP000027265">
    <property type="component" value="Unassembled WGS sequence"/>
</dbReference>
<organism evidence="6 7">
    <name type="scientific">Jaapia argillacea MUCL 33604</name>
    <dbReference type="NCBI Taxonomy" id="933084"/>
    <lineage>
        <taxon>Eukaryota</taxon>
        <taxon>Fungi</taxon>
        <taxon>Dikarya</taxon>
        <taxon>Basidiomycota</taxon>
        <taxon>Agaricomycotina</taxon>
        <taxon>Agaricomycetes</taxon>
        <taxon>Agaricomycetidae</taxon>
        <taxon>Jaapiales</taxon>
        <taxon>Jaapiaceae</taxon>
        <taxon>Jaapia</taxon>
    </lineage>
</organism>
<feature type="compositionally biased region" description="Low complexity" evidence="5">
    <location>
        <begin position="224"/>
        <end position="245"/>
    </location>
</feature>
<dbReference type="EMBL" id="KL197738">
    <property type="protein sequence ID" value="KDQ52730.1"/>
    <property type="molecule type" value="Genomic_DNA"/>
</dbReference>
<reference evidence="7" key="1">
    <citation type="journal article" date="2014" name="Proc. Natl. Acad. Sci. U.S.A.">
        <title>Extensive sampling of basidiomycete genomes demonstrates inadequacy of the white-rot/brown-rot paradigm for wood decay fungi.</title>
        <authorList>
            <person name="Riley R."/>
            <person name="Salamov A.A."/>
            <person name="Brown D.W."/>
            <person name="Nagy L.G."/>
            <person name="Floudas D."/>
            <person name="Held B.W."/>
            <person name="Levasseur A."/>
            <person name="Lombard V."/>
            <person name="Morin E."/>
            <person name="Otillar R."/>
            <person name="Lindquist E.A."/>
            <person name="Sun H."/>
            <person name="LaButti K.M."/>
            <person name="Schmutz J."/>
            <person name="Jabbour D."/>
            <person name="Luo H."/>
            <person name="Baker S.E."/>
            <person name="Pisabarro A.G."/>
            <person name="Walton J.D."/>
            <person name="Blanchette R.A."/>
            <person name="Henrissat B."/>
            <person name="Martin F."/>
            <person name="Cullen D."/>
            <person name="Hibbett D.S."/>
            <person name="Grigoriev I.V."/>
        </authorList>
    </citation>
    <scope>NUCLEOTIDE SEQUENCE [LARGE SCALE GENOMIC DNA]</scope>
    <source>
        <strain evidence="7">MUCL 33604</strain>
    </source>
</reference>
<evidence type="ECO:0000256" key="5">
    <source>
        <dbReference type="SAM" id="MobiDB-lite"/>
    </source>
</evidence>
<evidence type="ECO:0000256" key="2">
    <source>
        <dbReference type="ARBA" id="ARBA00022737"/>
    </source>
</evidence>
<evidence type="ECO:0000313" key="7">
    <source>
        <dbReference type="Proteomes" id="UP000027265"/>
    </source>
</evidence>
<feature type="compositionally biased region" description="Polar residues" evidence="5">
    <location>
        <begin position="200"/>
        <end position="211"/>
    </location>
</feature>
<keyword evidence="3" id="KW-0863">Zinc-finger</keyword>
<dbReference type="InterPro" id="IPR051580">
    <property type="entry name" value="ZnF-Chromatin_assoc"/>
</dbReference>
<dbReference type="GO" id="GO:0005634">
    <property type="term" value="C:nucleus"/>
    <property type="evidence" value="ECO:0007669"/>
    <property type="project" value="TreeGrafter"/>
</dbReference>
<keyword evidence="1" id="KW-0479">Metal-binding</keyword>
<feature type="compositionally biased region" description="Polar residues" evidence="5">
    <location>
        <begin position="173"/>
        <end position="184"/>
    </location>
</feature>
<gene>
    <name evidence="6" type="ORF">JAAARDRAFT_80999</name>
</gene>
<evidence type="ECO:0000313" key="6">
    <source>
        <dbReference type="EMBL" id="KDQ52730.1"/>
    </source>
</evidence>
<feature type="region of interest" description="Disordered" evidence="5">
    <location>
        <begin position="141"/>
        <end position="299"/>
    </location>
</feature>
<evidence type="ECO:0000256" key="3">
    <source>
        <dbReference type="ARBA" id="ARBA00022771"/>
    </source>
</evidence>
<keyword evidence="2" id="KW-0677">Repeat</keyword>